<sequence>MGDLADAYSALTPSSNRTEVGKVLQSIVLAPGFTVSESTRTKLLKNLLNDIKTAGSDSRISDEDASQAILAVKMLGRNPQGSDHLATESGLSDLLNIASNLKEKGHLDAACEALRCIANAMLLFEGGRSTFISEEVKGGQVCLKMLNEAATSDEIFILSRILFFTTVSRSPFIIWLIEESHDGRTITDIIEDKLDLALSRYLKNNKANLAQEAIADLLKFVFNLLLYYPKMVDCVSQSSSLPSLSSNEAKIMGDFWSPKLDGFLPPILELYLSLPTPNTEPTPLHPPLTGAIHSLITIPVNNALRSKWFHTSSTERPDVVQHTQDLLDKSLSFYLPESESPDSEAIRDFVKTKHPSDDLDDILSPIIILATRLCIGDLSARNRICNWMVPEDMDRDPEKPLDERSNTLGRCIRLMGSVYHKRLKESVGELLYAMCGQDAGVLCSKVGYGHVAGFLFEKGVMSAPTAESSGDGGGDSTSAATATATLTSANGETEGEGTDERANARATLESEMTFAGPSDTRQINPITGTYIPEKTSNPMDDMSEEEKEREMEKLFVLFDRMEKTGALNPEQNPVRKAIKKSMQQ</sequence>
<dbReference type="AlphaFoldDB" id="A0A9P7V114"/>
<comment type="caution">
    <text evidence="5">The sequence shown here is derived from an EMBL/GenBank/DDBJ whole genome shotgun (WGS) entry which is preliminary data.</text>
</comment>
<dbReference type="PANTHER" id="PTHR12425:SF5">
    <property type="entry name" value="SYNEMBRYN"/>
    <property type="match status" value="1"/>
</dbReference>
<dbReference type="GO" id="GO:0005085">
    <property type="term" value="F:guanyl-nucleotide exchange factor activity"/>
    <property type="evidence" value="ECO:0007669"/>
    <property type="project" value="UniProtKB-KW"/>
</dbReference>
<proteinExistence type="inferred from homology"/>
<evidence type="ECO:0000256" key="2">
    <source>
        <dbReference type="ARBA" id="ARBA00022658"/>
    </source>
</evidence>
<feature type="region of interest" description="Disordered" evidence="4">
    <location>
        <begin position="564"/>
        <end position="584"/>
    </location>
</feature>
<dbReference type="GeneID" id="66069321"/>
<dbReference type="KEGG" id="more:E1B28_000245"/>
<dbReference type="RefSeq" id="XP_043014752.1">
    <property type="nucleotide sequence ID" value="XM_043146052.1"/>
</dbReference>
<feature type="region of interest" description="Disordered" evidence="4">
    <location>
        <begin position="516"/>
        <end position="549"/>
    </location>
</feature>
<dbReference type="Pfam" id="PF10165">
    <property type="entry name" value="Ric8"/>
    <property type="match status" value="1"/>
</dbReference>
<dbReference type="EMBL" id="CM032181">
    <property type="protein sequence ID" value="KAG7098282.1"/>
    <property type="molecule type" value="Genomic_DNA"/>
</dbReference>
<evidence type="ECO:0000256" key="1">
    <source>
        <dbReference type="ARBA" id="ARBA00009049"/>
    </source>
</evidence>
<comment type="similarity">
    <text evidence="1">Belongs to the synembryn family.</text>
</comment>
<name>A0A9P7V114_9AGAR</name>
<evidence type="ECO:0000313" key="5">
    <source>
        <dbReference type="EMBL" id="KAG7098282.1"/>
    </source>
</evidence>
<evidence type="ECO:0000313" key="6">
    <source>
        <dbReference type="Proteomes" id="UP001049176"/>
    </source>
</evidence>
<dbReference type="OrthoDB" id="5585685at2759"/>
<keyword evidence="6" id="KW-1185">Reference proteome</keyword>
<dbReference type="PANTHER" id="PTHR12425">
    <property type="entry name" value="SYNEMBRYN"/>
    <property type="match status" value="1"/>
</dbReference>
<accession>A0A9P7V114</accession>
<gene>
    <name evidence="5" type="ORF">E1B28_000245</name>
</gene>
<protein>
    <submittedName>
        <fullName evidence="5">Uncharacterized protein</fullName>
    </submittedName>
</protein>
<keyword evidence="3" id="KW-0143">Chaperone</keyword>
<organism evidence="5 6">
    <name type="scientific">Marasmius oreades</name>
    <name type="common">fairy-ring Marasmius</name>
    <dbReference type="NCBI Taxonomy" id="181124"/>
    <lineage>
        <taxon>Eukaryota</taxon>
        <taxon>Fungi</taxon>
        <taxon>Dikarya</taxon>
        <taxon>Basidiomycota</taxon>
        <taxon>Agaricomycotina</taxon>
        <taxon>Agaricomycetes</taxon>
        <taxon>Agaricomycetidae</taxon>
        <taxon>Agaricales</taxon>
        <taxon>Marasmiineae</taxon>
        <taxon>Marasmiaceae</taxon>
        <taxon>Marasmius</taxon>
    </lineage>
</organism>
<dbReference type="InterPro" id="IPR019318">
    <property type="entry name" value="Gua_nucleotide_exch_fac_Ric8"/>
</dbReference>
<dbReference type="Proteomes" id="UP001049176">
    <property type="component" value="Chromosome 1"/>
</dbReference>
<reference evidence="5" key="1">
    <citation type="journal article" date="2021" name="Genome Biol. Evol.">
        <title>The assembled and annotated genome of the fairy-ring fungus Marasmius oreades.</title>
        <authorList>
            <person name="Hiltunen M."/>
            <person name="Ament-Velasquez S.L."/>
            <person name="Johannesson H."/>
        </authorList>
    </citation>
    <scope>NUCLEOTIDE SEQUENCE</scope>
    <source>
        <strain evidence="5">03SP1</strain>
    </source>
</reference>
<dbReference type="GO" id="GO:0005737">
    <property type="term" value="C:cytoplasm"/>
    <property type="evidence" value="ECO:0007669"/>
    <property type="project" value="TreeGrafter"/>
</dbReference>
<keyword evidence="2" id="KW-0344">Guanine-nucleotide releasing factor</keyword>
<dbReference type="GO" id="GO:0007186">
    <property type="term" value="P:G protein-coupled receptor signaling pathway"/>
    <property type="evidence" value="ECO:0007669"/>
    <property type="project" value="TreeGrafter"/>
</dbReference>
<evidence type="ECO:0000256" key="3">
    <source>
        <dbReference type="ARBA" id="ARBA00023186"/>
    </source>
</evidence>
<dbReference type="GO" id="GO:0001965">
    <property type="term" value="F:G-protein alpha-subunit binding"/>
    <property type="evidence" value="ECO:0007669"/>
    <property type="project" value="TreeGrafter"/>
</dbReference>
<evidence type="ECO:0000256" key="4">
    <source>
        <dbReference type="SAM" id="MobiDB-lite"/>
    </source>
</evidence>